<feature type="chain" id="PRO_5043967748" description="M6 family metalloprotease domain-containing protein" evidence="1">
    <location>
        <begin position="22"/>
        <end position="671"/>
    </location>
</feature>
<gene>
    <name evidence="2" type="ORF">TWF696_003638</name>
</gene>
<dbReference type="AlphaFoldDB" id="A0AAV9V4E0"/>
<comment type="caution">
    <text evidence="2">The sequence shown here is derived from an EMBL/GenBank/DDBJ whole genome shotgun (WGS) entry which is preliminary data.</text>
</comment>
<dbReference type="Proteomes" id="UP001375240">
    <property type="component" value="Unassembled WGS sequence"/>
</dbReference>
<proteinExistence type="predicted"/>
<accession>A0AAV9V4E0</accession>
<dbReference type="NCBIfam" id="TIGR03296">
    <property type="entry name" value="M6dom_TIGR03296"/>
    <property type="match status" value="1"/>
</dbReference>
<dbReference type="EMBL" id="JAVHNQ010000002">
    <property type="protein sequence ID" value="KAK6354494.1"/>
    <property type="molecule type" value="Genomic_DNA"/>
</dbReference>
<evidence type="ECO:0008006" key="4">
    <source>
        <dbReference type="Google" id="ProtNLM"/>
    </source>
</evidence>
<feature type="signal peptide" evidence="1">
    <location>
        <begin position="1"/>
        <end position="21"/>
    </location>
</feature>
<dbReference type="SUPFAM" id="SSF55486">
    <property type="entry name" value="Metalloproteases ('zincins'), catalytic domain"/>
    <property type="match status" value="1"/>
</dbReference>
<organism evidence="2 3">
    <name type="scientific">Orbilia brochopaga</name>
    <dbReference type="NCBI Taxonomy" id="3140254"/>
    <lineage>
        <taxon>Eukaryota</taxon>
        <taxon>Fungi</taxon>
        <taxon>Dikarya</taxon>
        <taxon>Ascomycota</taxon>
        <taxon>Pezizomycotina</taxon>
        <taxon>Orbiliomycetes</taxon>
        <taxon>Orbiliales</taxon>
        <taxon>Orbiliaceae</taxon>
        <taxon>Orbilia</taxon>
    </lineage>
</organism>
<dbReference type="GO" id="GO:0008233">
    <property type="term" value="F:peptidase activity"/>
    <property type="evidence" value="ECO:0007669"/>
    <property type="project" value="InterPro"/>
</dbReference>
<evidence type="ECO:0000313" key="3">
    <source>
        <dbReference type="Proteomes" id="UP001375240"/>
    </source>
</evidence>
<keyword evidence="3" id="KW-1185">Reference proteome</keyword>
<dbReference type="InterPro" id="IPR008757">
    <property type="entry name" value="Peptidase_M6-like_domain"/>
</dbReference>
<keyword evidence="1" id="KW-0732">Signal</keyword>
<dbReference type="GO" id="GO:0006508">
    <property type="term" value="P:proteolysis"/>
    <property type="evidence" value="ECO:0007669"/>
    <property type="project" value="InterPro"/>
</dbReference>
<protein>
    <recommendedName>
        <fullName evidence="4">M6 family metalloprotease domain-containing protein</fullName>
    </recommendedName>
</protein>
<sequence>MRIALVAVALASELLFLAVKAAPTNHVSSDPFAVIDPQKWVNPDSMTWADYRAPPGTNWADPARKGAIRNFNIALVTVDYPDLDFVITQTTHSSIFGNPQPVTAKPARNEVPTFYRNLLNKPSDLNHGHTLHEYWMEDSGGSYGVDLTAFGPYRLPARSYQYGLTSDMNPGECPEGERCDIDLRTDSFAAWRADVGNQTASSFELVFVLSAGQDESSTWQEFGEMRFQTREDVPDAFGPPVKSGNDTNYARTRYVPWTSWASAAAEWPNAESGSSTQAESSGMATYAHELSHLLSIGDNYNNPYGTPLRRAYTGPWSMMSRGSFNGPGGPHSRWLIPAVQGGSMGSLHTMRDKSQLGLVSETAIVRLERDELPKSGLVVLRATARCINPPAKNGKMGLHINMDKDRSPACNIRTDVLCDGGKYNGYEMEVVDRMGSDSFTPDSGVLISKVKEPGAWQPFQWVIDANPQDISLVDFHRPNGSAAMVTMGDYRQLADALFHAGTRSGSEYEYVDEPNRLHFYVIERNRDHSGVLSYLIAVRSLDGSGPSKRGVGLSHGIVKASRNNIPTRQGVTCVFDLANTGKYVAGGNHPQNVFKYLQSDVYRLSAQVAGNGWRIELPNALANAHFGHSTKVSVAVAATSDADTEGVITLVATSESDKSISASAECRVRKS</sequence>
<reference evidence="2 3" key="1">
    <citation type="submission" date="2019-10" db="EMBL/GenBank/DDBJ databases">
        <authorList>
            <person name="Palmer J.M."/>
        </authorList>
    </citation>
    <scope>NUCLEOTIDE SEQUENCE [LARGE SCALE GENOMIC DNA]</scope>
    <source>
        <strain evidence="2 3">TWF696</strain>
    </source>
</reference>
<name>A0AAV9V4E0_9PEZI</name>
<evidence type="ECO:0000313" key="2">
    <source>
        <dbReference type="EMBL" id="KAK6354494.1"/>
    </source>
</evidence>
<evidence type="ECO:0000256" key="1">
    <source>
        <dbReference type="SAM" id="SignalP"/>
    </source>
</evidence>